<dbReference type="InterPro" id="IPR036390">
    <property type="entry name" value="WH_DNA-bd_sf"/>
</dbReference>
<dbReference type="STRING" id="400682.A0A1X7V1R5"/>
<dbReference type="EnsemblMetazoa" id="XM_019995563.1">
    <property type="protein sequence ID" value="XP_019851122.1"/>
    <property type="gene ID" value="LOC109581454"/>
</dbReference>
<proteinExistence type="inferred from homology"/>
<comment type="similarity">
    <text evidence="1 3">Belongs to the ETS family.</text>
</comment>
<dbReference type="InterPro" id="IPR000418">
    <property type="entry name" value="Ets_dom"/>
</dbReference>
<dbReference type="GO" id="GO:0000981">
    <property type="term" value="F:DNA-binding transcription factor activity, RNA polymerase II-specific"/>
    <property type="evidence" value="ECO:0007669"/>
    <property type="project" value="TreeGrafter"/>
</dbReference>
<dbReference type="Pfam" id="PF00178">
    <property type="entry name" value="Ets"/>
    <property type="match status" value="1"/>
</dbReference>
<gene>
    <name evidence="6" type="primary">109581454</name>
</gene>
<sequence>MSVHTPQPVHRSATIEIDPVRTLLVIGPQITSICISESKKMPNSPLSHPHPGFLSYRALAESGIRKSLELEYANQTEHARERRETLLRNAYELDPPFAMSKVIESLRERNGYQRWLEEVFAPCKELGLEFESSRTLQHLLSLRRKGVRLLYTHYDDTLARAMGLPVVLPEDGEDEVRKWAQGFPALLHLHGVHTRPSTVKIDCVSYKTEVGFGRVGDIIREQFQSRMPLFIGYDSSHFLDPFLSKIVSTFATVSVMPTSLPLLLSLSRKQLSVPDVLPMAVEPSTSLSSLVKISKTHLSIAPISDSFHPVSLQLVCSSKEEVSEIFELLHQFPNVLVNLTQRGDNDLYVIDLQTNRQVLLKVWLKVFSPLVISKLEGLTAIEVQGSFLVNFNPQKDESVHRFSPSLHTPSGSFPHLATPTPLWKVPQVSHFPSPPLVHSAASLEAQKLQLLASQTVAANAKIGHSKFIRRNQSDITLLSDQRNQQLMQQTDEHTQPKNGLLVHQRSAPTFPLCNPFLFASTGGAGKLVSSAPFSSTPFSTAPMAVSGVERRTPPIVTPGKMGERNSFETKKEEFIREAQEWSKQVSTKIKGNGSESSSTSTASRTDLESPPQPPTISSGLPLIPLNASSHLLPQSPPTTTPSSPSHKPFYFLPSPQTNGTIFGLSRGILAPPLSFLTSLSKISSPTSVHNGLLATPTLPSDSKVVHVMQDGKVFATTSYSLDGEESESGRSNRSPKRVSSPSSDPEFTRSPKKRRRSSSLPDVNQLKSSLPSSPVSPSPVSTVTPVSGLPEHTFVSLMGGTGGVTGQAIPPIFFSNIPQATMTNSLKLESSSVEPDSEAKHAPPSPDIDVALHPVPPGRGPIQLWQFLLDLLISPDKTHLIQWTGNGYEFHIAQPEEIAKLWGARKNKPRMNYDKLSRGLRYYYSKGIMDKVPGKKLTFKYTCDIQQYIIQRAKSSGSSPVSAGILTN</sequence>
<feature type="domain" description="ETS" evidence="5">
    <location>
        <begin position="862"/>
        <end position="942"/>
    </location>
</feature>
<name>A0A1X7V1R5_AMPQE</name>
<dbReference type="GO" id="GO:0043565">
    <property type="term" value="F:sequence-specific DNA binding"/>
    <property type="evidence" value="ECO:0007669"/>
    <property type="project" value="InterPro"/>
</dbReference>
<dbReference type="AlphaFoldDB" id="A0A1X7V1R5"/>
<dbReference type="EnsemblMetazoa" id="Aqu2.1.33729_001">
    <property type="protein sequence ID" value="Aqu2.1.33729_001"/>
    <property type="gene ID" value="Aqu2.1.33729"/>
</dbReference>
<feature type="compositionally biased region" description="Low complexity" evidence="4">
    <location>
        <begin position="594"/>
        <end position="604"/>
    </location>
</feature>
<evidence type="ECO:0000256" key="1">
    <source>
        <dbReference type="ARBA" id="ARBA00005562"/>
    </source>
</evidence>
<evidence type="ECO:0000259" key="5">
    <source>
        <dbReference type="PROSITE" id="PS50061"/>
    </source>
</evidence>
<dbReference type="InterPro" id="IPR036388">
    <property type="entry name" value="WH-like_DNA-bd_sf"/>
</dbReference>
<dbReference type="SMART" id="SM00413">
    <property type="entry name" value="ETS"/>
    <property type="match status" value="1"/>
</dbReference>
<evidence type="ECO:0000256" key="2">
    <source>
        <dbReference type="ARBA" id="ARBA00023125"/>
    </source>
</evidence>
<dbReference type="KEGG" id="aqu:109581454"/>
<dbReference type="InParanoid" id="A0A1X7V1R5"/>
<feature type="region of interest" description="Disordered" evidence="4">
    <location>
        <begin position="718"/>
        <end position="785"/>
    </location>
</feature>
<dbReference type="PROSITE" id="PS00346">
    <property type="entry name" value="ETS_DOMAIN_2"/>
    <property type="match status" value="1"/>
</dbReference>
<keyword evidence="3" id="KW-0539">Nucleus</keyword>
<accession>A0A1X7V1R5</accession>
<evidence type="ECO:0000313" key="7">
    <source>
        <dbReference type="Proteomes" id="UP000007879"/>
    </source>
</evidence>
<dbReference type="PROSITE" id="PS50061">
    <property type="entry name" value="ETS_DOMAIN_3"/>
    <property type="match status" value="1"/>
</dbReference>
<dbReference type="Proteomes" id="UP000007879">
    <property type="component" value="Unassembled WGS sequence"/>
</dbReference>
<dbReference type="InterPro" id="IPR046328">
    <property type="entry name" value="ETS_fam"/>
</dbReference>
<keyword evidence="2 3" id="KW-0238">DNA-binding</keyword>
<feature type="region of interest" description="Disordered" evidence="4">
    <location>
        <begin position="828"/>
        <end position="848"/>
    </location>
</feature>
<keyword evidence="7" id="KW-1185">Reference proteome</keyword>
<evidence type="ECO:0000256" key="3">
    <source>
        <dbReference type="RuleBase" id="RU004019"/>
    </source>
</evidence>
<dbReference type="SUPFAM" id="SSF46785">
    <property type="entry name" value="Winged helix' DNA-binding domain"/>
    <property type="match status" value="1"/>
</dbReference>
<dbReference type="GO" id="GO:0005634">
    <property type="term" value="C:nucleus"/>
    <property type="evidence" value="ECO:0007669"/>
    <property type="project" value="UniProtKB-SubCell"/>
</dbReference>
<evidence type="ECO:0000313" key="6">
    <source>
        <dbReference type="EnsemblMetazoa" id="Aqu2.1.33729_001"/>
    </source>
</evidence>
<dbReference type="GO" id="GO:0030154">
    <property type="term" value="P:cell differentiation"/>
    <property type="evidence" value="ECO:0007669"/>
    <property type="project" value="TreeGrafter"/>
</dbReference>
<comment type="subcellular location">
    <subcellularLocation>
        <location evidence="3">Nucleus</location>
    </subcellularLocation>
</comment>
<reference evidence="6" key="2">
    <citation type="submission" date="2017-05" db="UniProtKB">
        <authorList>
            <consortium name="EnsemblMetazoa"/>
        </authorList>
    </citation>
    <scope>IDENTIFICATION</scope>
</reference>
<dbReference type="Gene3D" id="1.10.10.10">
    <property type="entry name" value="Winged helix-like DNA-binding domain superfamily/Winged helix DNA-binding domain"/>
    <property type="match status" value="1"/>
</dbReference>
<protein>
    <recommendedName>
        <fullName evidence="5">ETS domain-containing protein</fullName>
    </recommendedName>
</protein>
<dbReference type="PANTHER" id="PTHR11849:SF289">
    <property type="entry name" value="ETS-LIKE PROTEIN POINTED"/>
    <property type="match status" value="1"/>
</dbReference>
<organism evidence="6">
    <name type="scientific">Amphimedon queenslandica</name>
    <name type="common">Sponge</name>
    <dbReference type="NCBI Taxonomy" id="400682"/>
    <lineage>
        <taxon>Eukaryota</taxon>
        <taxon>Metazoa</taxon>
        <taxon>Porifera</taxon>
        <taxon>Demospongiae</taxon>
        <taxon>Heteroscleromorpha</taxon>
        <taxon>Haplosclerida</taxon>
        <taxon>Niphatidae</taxon>
        <taxon>Amphimedon</taxon>
    </lineage>
</organism>
<feature type="compositionally biased region" description="Low complexity" evidence="4">
    <location>
        <begin position="768"/>
        <end position="785"/>
    </location>
</feature>
<evidence type="ECO:0000256" key="4">
    <source>
        <dbReference type="SAM" id="MobiDB-lite"/>
    </source>
</evidence>
<feature type="region of interest" description="Disordered" evidence="4">
    <location>
        <begin position="578"/>
        <end position="652"/>
    </location>
</feature>
<dbReference type="PRINTS" id="PR00454">
    <property type="entry name" value="ETSDOMAIN"/>
</dbReference>
<reference evidence="7" key="1">
    <citation type="journal article" date="2010" name="Nature">
        <title>The Amphimedon queenslandica genome and the evolution of animal complexity.</title>
        <authorList>
            <person name="Srivastava M."/>
            <person name="Simakov O."/>
            <person name="Chapman J."/>
            <person name="Fahey B."/>
            <person name="Gauthier M.E."/>
            <person name="Mitros T."/>
            <person name="Richards G.S."/>
            <person name="Conaco C."/>
            <person name="Dacre M."/>
            <person name="Hellsten U."/>
            <person name="Larroux C."/>
            <person name="Putnam N.H."/>
            <person name="Stanke M."/>
            <person name="Adamska M."/>
            <person name="Darling A."/>
            <person name="Degnan S.M."/>
            <person name="Oakley T.H."/>
            <person name="Plachetzki D.C."/>
            <person name="Zhai Y."/>
            <person name="Adamski M."/>
            <person name="Calcino A."/>
            <person name="Cummins S.F."/>
            <person name="Goodstein D.M."/>
            <person name="Harris C."/>
            <person name="Jackson D.J."/>
            <person name="Leys S.P."/>
            <person name="Shu S."/>
            <person name="Woodcroft B.J."/>
            <person name="Vervoort M."/>
            <person name="Kosik K.S."/>
            <person name="Manning G."/>
            <person name="Degnan B.M."/>
            <person name="Rokhsar D.S."/>
        </authorList>
    </citation>
    <scope>NUCLEOTIDE SEQUENCE [LARGE SCALE GENOMIC DNA]</scope>
</reference>
<dbReference type="OrthoDB" id="5961210at2759"/>
<dbReference type="PROSITE" id="PS00345">
    <property type="entry name" value="ETS_DOMAIN_1"/>
    <property type="match status" value="1"/>
</dbReference>
<dbReference type="PANTHER" id="PTHR11849">
    <property type="entry name" value="ETS"/>
    <property type="match status" value="1"/>
</dbReference>